<keyword evidence="1 3" id="KW-0963">Cytoplasm</keyword>
<keyword evidence="5" id="KW-1185">Reference proteome</keyword>
<dbReference type="HAMAP" id="MF_00088">
    <property type="entry name" value="KhpA"/>
    <property type="match status" value="1"/>
</dbReference>
<sequence>MMVLSQSVTNEEQPMRQLVYLIVRHLVDDEAAVRVDCLDGNDGVTTLNVHVARGDTGKLIGKQGRTARSLRTILSAARMKLHHRYALNLEEQEDEA</sequence>
<dbReference type="InterPro" id="IPR009019">
    <property type="entry name" value="KH_sf_prok-type"/>
</dbReference>
<evidence type="ECO:0000313" key="5">
    <source>
        <dbReference type="Proteomes" id="UP001596391"/>
    </source>
</evidence>
<comment type="function">
    <text evidence="3">A probable RNA chaperone. Forms a complex with KhpB which binds to cellular RNA and controls its expression. Plays a role in peptidoglycan (PG) homeostasis and cell length regulation.</text>
</comment>
<dbReference type="Proteomes" id="UP001596391">
    <property type="component" value="Unassembled WGS sequence"/>
</dbReference>
<dbReference type="EMBL" id="JBHSWI010000001">
    <property type="protein sequence ID" value="MFC6647165.1"/>
    <property type="molecule type" value="Genomic_DNA"/>
</dbReference>
<proteinExistence type="inferred from homology"/>
<dbReference type="PANTHER" id="PTHR34654:SF1">
    <property type="entry name" value="RNA-BINDING PROTEIN KHPA"/>
    <property type="match status" value="1"/>
</dbReference>
<comment type="similarity">
    <text evidence="3">Belongs to the KhpA RNA-binding protein family.</text>
</comment>
<comment type="subunit">
    <text evidence="3">Forms a complex with KhpB.</text>
</comment>
<dbReference type="Gene3D" id="3.30.300.20">
    <property type="match status" value="1"/>
</dbReference>
<reference evidence="5" key="1">
    <citation type="journal article" date="2019" name="Int. J. Syst. Evol. Microbiol.">
        <title>The Global Catalogue of Microorganisms (GCM) 10K type strain sequencing project: providing services to taxonomists for standard genome sequencing and annotation.</title>
        <authorList>
            <consortium name="The Broad Institute Genomics Platform"/>
            <consortium name="The Broad Institute Genome Sequencing Center for Infectious Disease"/>
            <person name="Wu L."/>
            <person name="Ma J."/>
        </authorList>
    </citation>
    <scope>NUCLEOTIDE SEQUENCE [LARGE SCALE GENOMIC DNA]</scope>
    <source>
        <strain evidence="5">CGMCC 1.16026</strain>
    </source>
</reference>
<keyword evidence="3" id="KW-0143">Chaperone</keyword>
<evidence type="ECO:0000256" key="3">
    <source>
        <dbReference type="HAMAP-Rule" id="MF_00088"/>
    </source>
</evidence>
<dbReference type="SUPFAM" id="SSF54814">
    <property type="entry name" value="Prokaryotic type KH domain (KH-domain type II)"/>
    <property type="match status" value="1"/>
</dbReference>
<dbReference type="InterPro" id="IPR015946">
    <property type="entry name" value="KH_dom-like_a/b"/>
</dbReference>
<protein>
    <recommendedName>
        <fullName evidence="3">RNA-binding protein KhpA</fullName>
    </recommendedName>
    <alternativeName>
        <fullName evidence="3">KH-domain protein A</fullName>
    </alternativeName>
</protein>
<keyword evidence="2 3" id="KW-0694">RNA-binding</keyword>
<dbReference type="RefSeq" id="WP_263370920.1">
    <property type="nucleotide sequence ID" value="NZ_JAGSYD010000002.1"/>
</dbReference>
<evidence type="ECO:0000256" key="1">
    <source>
        <dbReference type="ARBA" id="ARBA00022490"/>
    </source>
</evidence>
<comment type="caution">
    <text evidence="4">The sequence shown here is derived from an EMBL/GenBank/DDBJ whole genome shotgun (WGS) entry which is preliminary data.</text>
</comment>
<name>A0ABW1ZFH8_9BACT</name>
<dbReference type="InterPro" id="IPR020627">
    <property type="entry name" value="KhpA"/>
</dbReference>
<keyword evidence="3" id="KW-0961">Cell wall biogenesis/degradation</keyword>
<evidence type="ECO:0000313" key="4">
    <source>
        <dbReference type="EMBL" id="MFC6647165.1"/>
    </source>
</evidence>
<organism evidence="4 5">
    <name type="scientific">Granulicella cerasi</name>
    <dbReference type="NCBI Taxonomy" id="741063"/>
    <lineage>
        <taxon>Bacteria</taxon>
        <taxon>Pseudomonadati</taxon>
        <taxon>Acidobacteriota</taxon>
        <taxon>Terriglobia</taxon>
        <taxon>Terriglobales</taxon>
        <taxon>Acidobacteriaceae</taxon>
        <taxon>Granulicella</taxon>
    </lineage>
</organism>
<comment type="subcellular location">
    <subcellularLocation>
        <location evidence="3">Cytoplasm</location>
    </subcellularLocation>
</comment>
<evidence type="ECO:0000256" key="2">
    <source>
        <dbReference type="ARBA" id="ARBA00022884"/>
    </source>
</evidence>
<dbReference type="CDD" id="cd22533">
    <property type="entry name" value="KH-II_YlqC-like"/>
    <property type="match status" value="1"/>
</dbReference>
<dbReference type="PANTHER" id="PTHR34654">
    <property type="entry name" value="UPF0109 PROTEIN SCO5592"/>
    <property type="match status" value="1"/>
</dbReference>
<gene>
    <name evidence="3" type="primary">khpA</name>
    <name evidence="4" type="ORF">ACFQBQ_16620</name>
</gene>
<keyword evidence="3" id="KW-0133">Cell shape</keyword>
<dbReference type="Pfam" id="PF13083">
    <property type="entry name" value="KH_KhpA-B"/>
    <property type="match status" value="1"/>
</dbReference>
<accession>A0ABW1ZFH8</accession>